<feature type="compositionally biased region" description="Basic and acidic residues" evidence="1">
    <location>
        <begin position="200"/>
        <end position="210"/>
    </location>
</feature>
<dbReference type="EMBL" id="CAJHJG010002573">
    <property type="protein sequence ID" value="CAD6921230.1"/>
    <property type="molecule type" value="Genomic_DNA"/>
</dbReference>
<evidence type="ECO:0000313" key="5">
    <source>
        <dbReference type="Proteomes" id="UP000836402"/>
    </source>
</evidence>
<sequence>MSPSPAPRRSAFWRRPDVDEDEPKAGPSGSSSSGDDSQEELLLPSDEEGDDEPEEEYENTWVMEGRITKHLYIKPPTLERDVRNDPVLLLLQALTLLDSLETTPATKLKSNLQKSKGKCKTVDIDEASWADLDRLLPTFYVEKHSDYRGVPSRYRPSLIALERRLHALLKHPLINSKSFRRDLASNEAKSLSTVLRKVRSVPDRGDNHNDNDDDDQDPFFISLQRTSLNQVALRYKISEIHRELAADNSRASWSTRKPTIPTPRPDLEFNYRKTVLRSGRRFRTISHVREDVARNGGCTSPDVQPDALSLQELIWIDEGDGVPFSNLLPFLGKKDVENIKIIAWPDARRQGAYLVPPSLCYFPCLYNLSILTPSANLVKRLQRFAGSSGSTARIPQAAPTGHGPLATSVSNADEVFALATAMCEARVDTSNSDSRRSIERSSEPIAAHPPGRIRWRPPSLGVLCAMVVQDVLLCQQDDSETRRGKTSTLPPAAAPASSSAKWITQEAIEALPDPCQALIRHSYLCVSCLVPVSGYGYDHHNKSPRTRTSVSSSKTEALPPLREDRFLPGLRRERVNAFFKSVTIGGMGPWLMSRDAYTTPTPTTTTLSSGSTRTSSPSRPQAPTDTQTEPLRERSVDWRFCAPCACAHLRPADLRGSSRDPPGKLQADDGTARFCGCLLCNEERSRSGSSQPVVVAPPSARYPVYNFC</sequence>
<feature type="region of interest" description="Disordered" evidence="1">
    <location>
        <begin position="198"/>
        <end position="218"/>
    </location>
</feature>
<dbReference type="Proteomes" id="UP000077671">
    <property type="component" value="Unassembled WGS sequence"/>
</dbReference>
<reference evidence="3" key="1">
    <citation type="submission" date="2016-04" db="EMBL/GenBank/DDBJ databases">
        <authorList>
            <person name="Nguyen H.D."/>
            <person name="Kesanakurti P."/>
            <person name="Cullis J."/>
            <person name="Levesque C.A."/>
            <person name="Hambleton S."/>
        </authorList>
    </citation>
    <scope>NUCLEOTIDE SEQUENCE</scope>
    <source>
        <strain evidence="3">DAOMC 238032</strain>
    </source>
</reference>
<feature type="compositionally biased region" description="Polar residues" evidence="1">
    <location>
        <begin position="546"/>
        <end position="555"/>
    </location>
</feature>
<dbReference type="Proteomes" id="UP000836402">
    <property type="component" value="Unassembled WGS sequence"/>
</dbReference>
<gene>
    <name evidence="3" type="ORF">A4X03_0g5795</name>
    <name evidence="2" type="ORF">JKIAZH3_G1080</name>
</gene>
<evidence type="ECO:0000313" key="4">
    <source>
        <dbReference type="Proteomes" id="UP000077671"/>
    </source>
</evidence>
<reference evidence="3" key="2">
    <citation type="journal article" date="2019" name="IMA Fungus">
        <title>Genome sequencing and comparison of five Tilletia species to identify candidate genes for the detection of regulated species infecting wheat.</title>
        <authorList>
            <person name="Nguyen H.D.T."/>
            <person name="Sultana T."/>
            <person name="Kesanakurti P."/>
            <person name="Hambleton S."/>
        </authorList>
    </citation>
    <scope>NUCLEOTIDE SEQUENCE</scope>
    <source>
        <strain evidence="3">DAOMC 238032</strain>
    </source>
</reference>
<feature type="region of interest" description="Disordered" evidence="1">
    <location>
        <begin position="540"/>
        <end position="560"/>
    </location>
</feature>
<evidence type="ECO:0000313" key="2">
    <source>
        <dbReference type="EMBL" id="CAD6921230.1"/>
    </source>
</evidence>
<feature type="region of interest" description="Disordered" evidence="1">
    <location>
        <begin position="478"/>
        <end position="497"/>
    </location>
</feature>
<feature type="region of interest" description="Disordered" evidence="1">
    <location>
        <begin position="429"/>
        <end position="452"/>
    </location>
</feature>
<feature type="compositionally biased region" description="Low complexity" evidence="1">
    <location>
        <begin position="28"/>
        <end position="44"/>
    </location>
</feature>
<feature type="compositionally biased region" description="Acidic residues" evidence="1">
    <location>
        <begin position="45"/>
        <end position="58"/>
    </location>
</feature>
<comment type="caution">
    <text evidence="3">The sequence shown here is derived from an EMBL/GenBank/DDBJ whole genome shotgun (WGS) entry which is preliminary data.</text>
</comment>
<feature type="region of interest" description="Disordered" evidence="1">
    <location>
        <begin position="595"/>
        <end position="631"/>
    </location>
</feature>
<accession>A0A177UTP2</accession>
<dbReference type="AlphaFoldDB" id="A0A177UTP2"/>
<organism evidence="3 4">
    <name type="scientific">Tilletia caries</name>
    <name type="common">wheat bunt fungus</name>
    <dbReference type="NCBI Taxonomy" id="13290"/>
    <lineage>
        <taxon>Eukaryota</taxon>
        <taxon>Fungi</taxon>
        <taxon>Dikarya</taxon>
        <taxon>Basidiomycota</taxon>
        <taxon>Ustilaginomycotina</taxon>
        <taxon>Exobasidiomycetes</taxon>
        <taxon>Tilletiales</taxon>
        <taxon>Tilletiaceae</taxon>
        <taxon>Tilletia</taxon>
    </lineage>
</organism>
<feature type="compositionally biased region" description="Low complexity" evidence="1">
    <location>
        <begin position="598"/>
        <end position="624"/>
    </location>
</feature>
<evidence type="ECO:0000256" key="1">
    <source>
        <dbReference type="SAM" id="MobiDB-lite"/>
    </source>
</evidence>
<evidence type="ECO:0000313" key="3">
    <source>
        <dbReference type="EMBL" id="KAE8253870.1"/>
    </source>
</evidence>
<feature type="region of interest" description="Disordered" evidence="1">
    <location>
        <begin position="1"/>
        <end position="59"/>
    </location>
</feature>
<feature type="compositionally biased region" description="Basic and acidic residues" evidence="1">
    <location>
        <begin position="433"/>
        <end position="442"/>
    </location>
</feature>
<name>A0A177UTP2_9BASI</name>
<keyword evidence="5" id="KW-1185">Reference proteome</keyword>
<protein>
    <submittedName>
        <fullName evidence="3">Uncharacterized protein</fullName>
    </submittedName>
</protein>
<proteinExistence type="predicted"/>
<reference evidence="2" key="3">
    <citation type="submission" date="2020-10" db="EMBL/GenBank/DDBJ databases">
        <authorList>
            <person name="Sedaghatjoo S."/>
        </authorList>
    </citation>
    <scope>NUCLEOTIDE SEQUENCE</scope>
    <source>
        <strain evidence="2">AZH3</strain>
    </source>
</reference>
<dbReference type="EMBL" id="LWDD02000982">
    <property type="protein sequence ID" value="KAE8253870.1"/>
    <property type="molecule type" value="Genomic_DNA"/>
</dbReference>